<feature type="compositionally biased region" description="Polar residues" evidence="1">
    <location>
        <begin position="67"/>
        <end position="81"/>
    </location>
</feature>
<reference evidence="3" key="1">
    <citation type="journal article" date="2019" name="Gigascience">
        <title>De novo genome assembly of the endangered Acer yangbiense, a plant species with extremely small populations endemic to Yunnan Province, China.</title>
        <authorList>
            <person name="Yang J."/>
            <person name="Wariss H.M."/>
            <person name="Tao L."/>
            <person name="Zhang R."/>
            <person name="Yun Q."/>
            <person name="Hollingsworth P."/>
            <person name="Dao Z."/>
            <person name="Luo G."/>
            <person name="Guo H."/>
            <person name="Ma Y."/>
            <person name="Sun W."/>
        </authorList>
    </citation>
    <scope>NUCLEOTIDE SEQUENCE [LARGE SCALE GENOMIC DNA]</scope>
    <source>
        <strain evidence="3">cv. br00</strain>
    </source>
</reference>
<dbReference type="AlphaFoldDB" id="A0A5N5JQN4"/>
<feature type="region of interest" description="Disordered" evidence="1">
    <location>
        <begin position="61"/>
        <end position="81"/>
    </location>
</feature>
<organism evidence="2 3">
    <name type="scientific">Salix brachista</name>
    <dbReference type="NCBI Taxonomy" id="2182728"/>
    <lineage>
        <taxon>Eukaryota</taxon>
        <taxon>Viridiplantae</taxon>
        <taxon>Streptophyta</taxon>
        <taxon>Embryophyta</taxon>
        <taxon>Tracheophyta</taxon>
        <taxon>Spermatophyta</taxon>
        <taxon>Magnoliopsida</taxon>
        <taxon>eudicotyledons</taxon>
        <taxon>Gunneridae</taxon>
        <taxon>Pentapetalae</taxon>
        <taxon>rosids</taxon>
        <taxon>fabids</taxon>
        <taxon>Malpighiales</taxon>
        <taxon>Salicaceae</taxon>
        <taxon>Saliceae</taxon>
        <taxon>Salix</taxon>
    </lineage>
</organism>
<keyword evidence="3" id="KW-1185">Reference proteome</keyword>
<comment type="caution">
    <text evidence="2">The sequence shown here is derived from an EMBL/GenBank/DDBJ whole genome shotgun (WGS) entry which is preliminary data.</text>
</comment>
<accession>A0A5N5JQN4</accession>
<sequence length="115" mass="12924">MTMEGDAVGSFEDWELLANSDSDLVNSPISMANSSISFEEIMADRKYVQVNRYIKTTLDSTDEGSIESDNPSWINPNSKTRFQSRNSSDQCIVDLSMEMLVVDFLKVLVIKFIGL</sequence>
<proteinExistence type="predicted"/>
<evidence type="ECO:0000313" key="2">
    <source>
        <dbReference type="EMBL" id="KAB5521728.1"/>
    </source>
</evidence>
<gene>
    <name evidence="2" type="ORF">DKX38_026047</name>
</gene>
<evidence type="ECO:0000256" key="1">
    <source>
        <dbReference type="SAM" id="MobiDB-lite"/>
    </source>
</evidence>
<evidence type="ECO:0000313" key="3">
    <source>
        <dbReference type="Proteomes" id="UP000326939"/>
    </source>
</evidence>
<dbReference type="EMBL" id="VDCV01000016">
    <property type="protein sequence ID" value="KAB5521728.1"/>
    <property type="molecule type" value="Genomic_DNA"/>
</dbReference>
<name>A0A5N5JQN4_9ROSI</name>
<protein>
    <submittedName>
        <fullName evidence="2">Uncharacterized protein</fullName>
    </submittedName>
</protein>
<dbReference type="Proteomes" id="UP000326939">
    <property type="component" value="Chromosome 16"/>
</dbReference>